<keyword evidence="3" id="KW-1185">Reference proteome</keyword>
<dbReference type="Pfam" id="PF03737">
    <property type="entry name" value="RraA-like"/>
    <property type="match status" value="1"/>
</dbReference>
<dbReference type="EMBL" id="JBHSUS010000001">
    <property type="protein sequence ID" value="MFC6441712.1"/>
    <property type="molecule type" value="Genomic_DNA"/>
</dbReference>
<dbReference type="InterPro" id="IPR036704">
    <property type="entry name" value="RraA/RraA-like_sf"/>
</dbReference>
<accession>A0ABW1XNU6</accession>
<dbReference type="EC" id="4.1.3.17" evidence="1"/>
<organism evidence="2 3">
    <name type="scientific">Pseudobowmanella zhangzhouensis</name>
    <dbReference type="NCBI Taxonomy" id="1537679"/>
    <lineage>
        <taxon>Bacteria</taxon>
        <taxon>Pseudomonadati</taxon>
        <taxon>Pseudomonadota</taxon>
        <taxon>Gammaproteobacteria</taxon>
        <taxon>Alteromonadales</taxon>
        <taxon>Alteromonadaceae</taxon>
    </lineage>
</organism>
<dbReference type="Gene3D" id="3.50.30.40">
    <property type="entry name" value="Ribonuclease E inhibitor RraA/RraA-like"/>
    <property type="match status" value="1"/>
</dbReference>
<dbReference type="Proteomes" id="UP001596364">
    <property type="component" value="Unassembled WGS sequence"/>
</dbReference>
<comment type="subunit">
    <text evidence="1">Homotrimer.</text>
</comment>
<sequence length="164" mass="17688">MQQAKPAFALPDLCDELSPPLRIAEPLFTNYGGNSSFYGEVVTVACFEDNSMVKQMVREPGHGKVMVVNGRGSLNKALLGDMLAEQAVKNGWHGFVINGCVRDVDILKQLPIGIKALAAAPQKTEKLGKGEINQNVQFAGIQFVPGEYLYADNNGVLVSSQPLL</sequence>
<comment type="cofactor">
    <cofactor evidence="1">
        <name>a divalent metal cation</name>
        <dbReference type="ChEBI" id="CHEBI:60240"/>
    </cofactor>
</comment>
<evidence type="ECO:0000313" key="3">
    <source>
        <dbReference type="Proteomes" id="UP001596364"/>
    </source>
</evidence>
<evidence type="ECO:0000256" key="1">
    <source>
        <dbReference type="RuleBase" id="RU004338"/>
    </source>
</evidence>
<dbReference type="InterPro" id="IPR010203">
    <property type="entry name" value="RraA"/>
</dbReference>
<comment type="similarity">
    <text evidence="1">Belongs to the class II aldolase/RraA-like family.</text>
</comment>
<dbReference type="EC" id="4.1.1.112" evidence="1"/>
<dbReference type="CDD" id="cd16841">
    <property type="entry name" value="RraA_family"/>
    <property type="match status" value="1"/>
</dbReference>
<dbReference type="NCBIfam" id="TIGR01935">
    <property type="entry name" value="NOT-MenG"/>
    <property type="match status" value="1"/>
</dbReference>
<dbReference type="InterPro" id="IPR005493">
    <property type="entry name" value="RraA/RraA-like"/>
</dbReference>
<comment type="catalytic activity">
    <reaction evidence="1">
        <text>4-hydroxy-4-methyl-2-oxoglutarate = 2 pyruvate</text>
        <dbReference type="Rhea" id="RHEA:22748"/>
        <dbReference type="ChEBI" id="CHEBI:15361"/>
        <dbReference type="ChEBI" id="CHEBI:58276"/>
        <dbReference type="EC" id="4.1.3.17"/>
    </reaction>
</comment>
<name>A0ABW1XNU6_9ALTE</name>
<dbReference type="PANTHER" id="PTHR33254:SF29">
    <property type="entry name" value="REGULATOR OF RIBONUCLEASE ACTIVITY A"/>
    <property type="match status" value="1"/>
</dbReference>
<comment type="function">
    <text evidence="1">Catalyzes the aldol cleavage of 4-hydroxy-4-methyl-2-oxoglutarate (HMG) into 2 molecules of pyruvate. Also contains a secondary oxaloacetate (OAA) decarboxylase activity due to the common pyruvate enolate transition state formed following C-C bond cleavage in the retro-aldol and decarboxylation reactions.</text>
</comment>
<keyword evidence="1" id="KW-0456">Lyase</keyword>
<comment type="caution">
    <text evidence="2">The sequence shown here is derived from an EMBL/GenBank/DDBJ whole genome shotgun (WGS) entry which is preliminary data.</text>
</comment>
<keyword evidence="1" id="KW-0479">Metal-binding</keyword>
<dbReference type="RefSeq" id="WP_174719771.1">
    <property type="nucleotide sequence ID" value="NZ_JBHSUS010000001.1"/>
</dbReference>
<dbReference type="NCBIfam" id="NF006875">
    <property type="entry name" value="PRK09372.1"/>
    <property type="match status" value="1"/>
</dbReference>
<evidence type="ECO:0000313" key="2">
    <source>
        <dbReference type="EMBL" id="MFC6441712.1"/>
    </source>
</evidence>
<dbReference type="SUPFAM" id="SSF89562">
    <property type="entry name" value="RraA-like"/>
    <property type="match status" value="1"/>
</dbReference>
<dbReference type="NCBIfam" id="NF009134">
    <property type="entry name" value="PRK12487.1"/>
    <property type="match status" value="1"/>
</dbReference>
<gene>
    <name evidence="2" type="primary">rraA</name>
    <name evidence="2" type="ORF">ACFP85_16275</name>
</gene>
<reference evidence="3" key="1">
    <citation type="journal article" date="2019" name="Int. J. Syst. Evol. Microbiol.">
        <title>The Global Catalogue of Microorganisms (GCM) 10K type strain sequencing project: providing services to taxonomists for standard genome sequencing and annotation.</title>
        <authorList>
            <consortium name="The Broad Institute Genomics Platform"/>
            <consortium name="The Broad Institute Genome Sequencing Center for Infectious Disease"/>
            <person name="Wu L."/>
            <person name="Ma J."/>
        </authorList>
    </citation>
    <scope>NUCLEOTIDE SEQUENCE [LARGE SCALE GENOMIC DNA]</scope>
    <source>
        <strain evidence="3">CGMCC 1.16031</strain>
    </source>
</reference>
<dbReference type="PANTHER" id="PTHR33254">
    <property type="entry name" value="4-HYDROXY-4-METHYL-2-OXOGLUTARATE ALDOLASE 3-RELATED"/>
    <property type="match status" value="1"/>
</dbReference>
<comment type="catalytic activity">
    <reaction evidence="1">
        <text>oxaloacetate + H(+) = pyruvate + CO2</text>
        <dbReference type="Rhea" id="RHEA:15641"/>
        <dbReference type="ChEBI" id="CHEBI:15361"/>
        <dbReference type="ChEBI" id="CHEBI:15378"/>
        <dbReference type="ChEBI" id="CHEBI:16452"/>
        <dbReference type="ChEBI" id="CHEBI:16526"/>
        <dbReference type="EC" id="4.1.1.112"/>
    </reaction>
</comment>
<proteinExistence type="inferred from homology"/>
<protein>
    <recommendedName>
        <fullName evidence="1">4-hydroxy-4-methyl-2-oxoglutarate aldolase</fullName>
        <shortName evidence="1">HMG aldolase</shortName>
        <ecNumber evidence="1">4.1.1.112</ecNumber>
        <ecNumber evidence="1">4.1.3.17</ecNumber>
    </recommendedName>
    <alternativeName>
        <fullName evidence="1">Oxaloacetate decarboxylase</fullName>
    </alternativeName>
</protein>